<evidence type="ECO:0000256" key="2">
    <source>
        <dbReference type="ARBA" id="ARBA00009777"/>
    </source>
</evidence>
<evidence type="ECO:0000256" key="5">
    <source>
        <dbReference type="ARBA" id="ARBA00022723"/>
    </source>
</evidence>
<keyword evidence="3" id="KW-0004">4Fe-4S</keyword>
<evidence type="ECO:0000256" key="7">
    <source>
        <dbReference type="ARBA" id="ARBA00023004"/>
    </source>
</evidence>
<sequence>MIIGGLQKTSLLDYPKKVSAIIFTMGCNFRCPFCYNPNLVSRLNKRDIIPPADIFEFLKRRKNVLDAVVITGGEPSRHADLPEFIKKIKDLGFLVKLDTNGTNPLMLKKLIQDKLIDYLAMDIKGPLPKYSKIVNVTVSTKKIRESIKIIMNSNLPYEFRSTILSALHSGEDVEKMAKLIKGAKKYYLQKFQATGDLNNQEFNNYKSYTDKEMKKLCKIAGKYVEKCFMR</sequence>
<reference evidence="10 11" key="1">
    <citation type="journal article" date="2016" name="Nat. Commun.">
        <title>Thousands of microbial genomes shed light on interconnected biogeochemical processes in an aquifer system.</title>
        <authorList>
            <person name="Anantharaman K."/>
            <person name="Brown C.T."/>
            <person name="Hug L.A."/>
            <person name="Sharon I."/>
            <person name="Castelle C.J."/>
            <person name="Probst A.J."/>
            <person name="Thomas B.C."/>
            <person name="Singh A."/>
            <person name="Wilkins M.J."/>
            <person name="Karaoz U."/>
            <person name="Brodie E.L."/>
            <person name="Williams K.H."/>
            <person name="Hubbard S.S."/>
            <person name="Banfield J.F."/>
        </authorList>
    </citation>
    <scope>NUCLEOTIDE SEQUENCE [LARGE SCALE GENOMIC DNA]</scope>
</reference>
<dbReference type="CDD" id="cd01335">
    <property type="entry name" value="Radical_SAM"/>
    <property type="match status" value="1"/>
</dbReference>
<dbReference type="InterPro" id="IPR001989">
    <property type="entry name" value="Radical_activat_CS"/>
</dbReference>
<dbReference type="PROSITE" id="PS51918">
    <property type="entry name" value="RADICAL_SAM"/>
    <property type="match status" value="1"/>
</dbReference>
<evidence type="ECO:0000313" key="11">
    <source>
        <dbReference type="Proteomes" id="UP000179136"/>
    </source>
</evidence>
<dbReference type="GO" id="GO:0016491">
    <property type="term" value="F:oxidoreductase activity"/>
    <property type="evidence" value="ECO:0007669"/>
    <property type="project" value="UniProtKB-KW"/>
</dbReference>
<gene>
    <name evidence="10" type="ORF">A3B87_00395</name>
</gene>
<dbReference type="GO" id="GO:0051539">
    <property type="term" value="F:4 iron, 4 sulfur cluster binding"/>
    <property type="evidence" value="ECO:0007669"/>
    <property type="project" value="UniProtKB-KW"/>
</dbReference>
<dbReference type="STRING" id="1798561.A3B87_00395"/>
<dbReference type="InterPro" id="IPR050377">
    <property type="entry name" value="Radical_SAM_PqqE_MftC-like"/>
</dbReference>
<protein>
    <submittedName>
        <fullName evidence="10">Anaerobic ribonucleoside-triphosphate reductase activating protein</fullName>
    </submittedName>
</protein>
<dbReference type="SFLD" id="SFLDG01067">
    <property type="entry name" value="SPASM/twitch_domain_containing"/>
    <property type="match status" value="1"/>
</dbReference>
<evidence type="ECO:0000313" key="10">
    <source>
        <dbReference type="EMBL" id="OGG86474.1"/>
    </source>
</evidence>
<dbReference type="PANTHER" id="PTHR11228:SF27">
    <property type="entry name" value="GLYCYL-RADICAL ENZYME ACTIVATING ENZYME MJ1227-RELATED"/>
    <property type="match status" value="1"/>
</dbReference>
<evidence type="ECO:0000256" key="3">
    <source>
        <dbReference type="ARBA" id="ARBA00022485"/>
    </source>
</evidence>
<dbReference type="Gene3D" id="3.20.20.70">
    <property type="entry name" value="Aldolase class I"/>
    <property type="match status" value="1"/>
</dbReference>
<comment type="similarity">
    <text evidence="2">Belongs to the organic radical-activating enzymes family.</text>
</comment>
<dbReference type="InterPro" id="IPR006638">
    <property type="entry name" value="Elp3/MiaA/NifB-like_rSAM"/>
</dbReference>
<dbReference type="GO" id="GO:0046872">
    <property type="term" value="F:metal ion binding"/>
    <property type="evidence" value="ECO:0007669"/>
    <property type="project" value="UniProtKB-KW"/>
</dbReference>
<dbReference type="SFLD" id="SFLDS00029">
    <property type="entry name" value="Radical_SAM"/>
    <property type="match status" value="2"/>
</dbReference>
<dbReference type="PANTHER" id="PTHR11228">
    <property type="entry name" value="RADICAL SAM DOMAIN PROTEIN"/>
    <property type="match status" value="1"/>
</dbReference>
<feature type="domain" description="Radical SAM core" evidence="9">
    <location>
        <begin position="12"/>
        <end position="230"/>
    </location>
</feature>
<dbReference type="PROSITE" id="PS01087">
    <property type="entry name" value="RADICAL_ACTIVATING"/>
    <property type="match status" value="1"/>
</dbReference>
<comment type="cofactor">
    <cofactor evidence="1">
        <name>[4Fe-4S] cluster</name>
        <dbReference type="ChEBI" id="CHEBI:49883"/>
    </cofactor>
</comment>
<evidence type="ECO:0000256" key="6">
    <source>
        <dbReference type="ARBA" id="ARBA00023002"/>
    </source>
</evidence>
<name>A0A1F6FKU0_9BACT</name>
<dbReference type="AlphaFoldDB" id="A0A1F6FKU0"/>
<accession>A0A1F6FKU0</accession>
<comment type="caution">
    <text evidence="10">The sequence shown here is derived from an EMBL/GenBank/DDBJ whole genome shotgun (WGS) entry which is preliminary data.</text>
</comment>
<organism evidence="10 11">
    <name type="scientific">Candidatus Kuenenbacteria bacterium RIFCSPHIGHO2_02_FULL_39_13</name>
    <dbReference type="NCBI Taxonomy" id="1798561"/>
    <lineage>
        <taxon>Bacteria</taxon>
        <taxon>Candidatus Kueneniibacteriota</taxon>
    </lineage>
</organism>
<dbReference type="SFLD" id="SFLDG01094">
    <property type="entry name" value="Uncharacterised_Radical_SAM_Su"/>
    <property type="match status" value="1"/>
</dbReference>
<dbReference type="Proteomes" id="UP000179136">
    <property type="component" value="Unassembled WGS sequence"/>
</dbReference>
<keyword evidence="4" id="KW-0949">S-adenosyl-L-methionine</keyword>
<dbReference type="InterPro" id="IPR013785">
    <property type="entry name" value="Aldolase_TIM"/>
</dbReference>
<dbReference type="SMART" id="SM00729">
    <property type="entry name" value="Elp3"/>
    <property type="match status" value="1"/>
</dbReference>
<keyword evidence="8" id="KW-0411">Iron-sulfur</keyword>
<dbReference type="SUPFAM" id="SSF102114">
    <property type="entry name" value="Radical SAM enzymes"/>
    <property type="match status" value="1"/>
</dbReference>
<evidence type="ECO:0000256" key="4">
    <source>
        <dbReference type="ARBA" id="ARBA00022691"/>
    </source>
</evidence>
<proteinExistence type="inferred from homology"/>
<evidence type="ECO:0000256" key="1">
    <source>
        <dbReference type="ARBA" id="ARBA00001966"/>
    </source>
</evidence>
<dbReference type="InterPro" id="IPR012840">
    <property type="entry name" value="NrdG2"/>
</dbReference>
<dbReference type="InterPro" id="IPR007197">
    <property type="entry name" value="rSAM"/>
</dbReference>
<keyword evidence="7" id="KW-0408">Iron</keyword>
<evidence type="ECO:0000259" key="9">
    <source>
        <dbReference type="PROSITE" id="PS51918"/>
    </source>
</evidence>
<evidence type="ECO:0000256" key="8">
    <source>
        <dbReference type="ARBA" id="ARBA00023014"/>
    </source>
</evidence>
<keyword evidence="6" id="KW-0560">Oxidoreductase</keyword>
<dbReference type="Pfam" id="PF04055">
    <property type="entry name" value="Radical_SAM"/>
    <property type="match status" value="1"/>
</dbReference>
<keyword evidence="5" id="KW-0479">Metal-binding</keyword>
<dbReference type="NCBIfam" id="TIGR02495">
    <property type="entry name" value="NrdG2"/>
    <property type="match status" value="1"/>
</dbReference>
<dbReference type="EMBL" id="MFMW01000034">
    <property type="protein sequence ID" value="OGG86474.1"/>
    <property type="molecule type" value="Genomic_DNA"/>
</dbReference>
<dbReference type="InterPro" id="IPR058240">
    <property type="entry name" value="rSAM_sf"/>
</dbReference>